<dbReference type="RefSeq" id="WP_145397133.1">
    <property type="nucleotide sequence ID" value="NZ_VLKU01000004.1"/>
</dbReference>
<name>A0A562NS80_9RHOB</name>
<protein>
    <submittedName>
        <fullName evidence="1">Uncharacterized protein</fullName>
    </submittedName>
</protein>
<proteinExistence type="predicted"/>
<comment type="caution">
    <text evidence="1">The sequence shown here is derived from an EMBL/GenBank/DDBJ whole genome shotgun (WGS) entry which is preliminary data.</text>
</comment>
<dbReference type="EMBL" id="VLKU01000004">
    <property type="protein sequence ID" value="TWI34920.1"/>
    <property type="molecule type" value="Genomic_DNA"/>
</dbReference>
<organism evidence="1 2">
    <name type="scientific">Paracoccus sulfuroxidans</name>
    <dbReference type="NCBI Taxonomy" id="384678"/>
    <lineage>
        <taxon>Bacteria</taxon>
        <taxon>Pseudomonadati</taxon>
        <taxon>Pseudomonadota</taxon>
        <taxon>Alphaproteobacteria</taxon>
        <taxon>Rhodobacterales</taxon>
        <taxon>Paracoccaceae</taxon>
        <taxon>Paracoccus</taxon>
    </lineage>
</organism>
<keyword evidence="2" id="KW-1185">Reference proteome</keyword>
<dbReference type="OrthoDB" id="7779284at2"/>
<dbReference type="Proteomes" id="UP000316225">
    <property type="component" value="Unassembled WGS sequence"/>
</dbReference>
<dbReference type="AlphaFoldDB" id="A0A562NS80"/>
<sequence length="605" mass="62712">MSVYDKSRAILFTGGTLPVGGVSAGDLGAETSRATQAESRLGAKIDGLSVNGAAGFKGPYLSISSGMAGTIAGQVFTVTQPDGMLVVSNDGAGHTVLTSLVSAEIANQSKQPPYQPYASYAAAEAASIPASVDMVEALEAGAVIGWVRDSEGTALGGGWSPAGTPTPKHWGAVADGVTDDRAAFEAVEGDGVSPVKVTGSHFLSSNTAAQNVAYILSSDASVTMGAGGWNPRRYYKDGVTPFDRKVNFSTQNPTVPPGAYTILSDGYQSEMYWINQWGYQEKDTNGNHSGAFQGPWPAGQTRGARTGAHQLYLRGQHSGMGDGYNLFGSMTVAPHGDGPITYWSGQNSGGFGNFQVNAQGAKVNLYGLGDCVLDDKGFADVSLLGHVSIVKRFGLDSGDYEVPRFNFLAISDGDKPLDHAYATKGAYRHGLDLANSTFVNNCAIALGEGHRIGFDAQPPLPGKYTSSTGGTTYVHKAVGPNRLEFVMEATPILNLYSDRLEVKPAAENNAGLRVRGASATAMAAIGQIGNTSYVSAHTTGSETTVLALRAADSTGAEQSVLLLRGSGVVAAPLLPTFAGNASAKAAGRTAGDIYKTDIGELRIVV</sequence>
<evidence type="ECO:0000313" key="2">
    <source>
        <dbReference type="Proteomes" id="UP000316225"/>
    </source>
</evidence>
<reference evidence="1 2" key="1">
    <citation type="journal article" date="2015" name="Stand. Genomic Sci.">
        <title>Genomic Encyclopedia of Bacterial and Archaeal Type Strains, Phase III: the genomes of soil and plant-associated and newly described type strains.</title>
        <authorList>
            <person name="Whitman W.B."/>
            <person name="Woyke T."/>
            <person name="Klenk H.P."/>
            <person name="Zhou Y."/>
            <person name="Lilburn T.G."/>
            <person name="Beck B.J."/>
            <person name="De Vos P."/>
            <person name="Vandamme P."/>
            <person name="Eisen J.A."/>
            <person name="Garrity G."/>
            <person name="Hugenholtz P."/>
            <person name="Kyrpides N.C."/>
        </authorList>
    </citation>
    <scope>NUCLEOTIDE SEQUENCE [LARGE SCALE GENOMIC DNA]</scope>
    <source>
        <strain evidence="1 2">CGMCC 1.5364</strain>
    </source>
</reference>
<evidence type="ECO:0000313" key="1">
    <source>
        <dbReference type="EMBL" id="TWI34920.1"/>
    </source>
</evidence>
<accession>A0A562NS80</accession>
<gene>
    <name evidence="1" type="ORF">IQ24_01428</name>
</gene>